<evidence type="ECO:0000256" key="3">
    <source>
        <dbReference type="ARBA" id="ARBA00006288"/>
    </source>
</evidence>
<keyword evidence="4 7" id="KW-0285">Flavoprotein</keyword>
<evidence type="ECO:0000256" key="7">
    <source>
        <dbReference type="PIRNR" id="PIRNR000168"/>
    </source>
</evidence>
<organism evidence="11 12">
    <name type="scientific">Orchesella dallaii</name>
    <dbReference type="NCBI Taxonomy" id="48710"/>
    <lineage>
        <taxon>Eukaryota</taxon>
        <taxon>Metazoa</taxon>
        <taxon>Ecdysozoa</taxon>
        <taxon>Arthropoda</taxon>
        <taxon>Hexapoda</taxon>
        <taxon>Collembola</taxon>
        <taxon>Entomobryomorpha</taxon>
        <taxon>Entomobryoidea</taxon>
        <taxon>Orchesellidae</taxon>
        <taxon>Orchesellinae</taxon>
        <taxon>Orchesella</taxon>
    </lineage>
</organism>
<name>A0ABP1RM37_9HEXA</name>
<dbReference type="InterPro" id="IPR046373">
    <property type="entry name" value="Acyl-CoA_Oxase/DH_mid-dom_sf"/>
</dbReference>
<comment type="similarity">
    <text evidence="3 7">Belongs to the acyl-CoA oxidase family.</text>
</comment>
<evidence type="ECO:0000259" key="10">
    <source>
        <dbReference type="Pfam" id="PF22924"/>
    </source>
</evidence>
<feature type="domain" description="Acyl-CoA oxidase C-terminal" evidence="8">
    <location>
        <begin position="517"/>
        <end position="698"/>
    </location>
</feature>
<dbReference type="Gene3D" id="2.40.110.10">
    <property type="entry name" value="Butyryl-CoA Dehydrogenase, subunit A, domain 2"/>
    <property type="match status" value="1"/>
</dbReference>
<gene>
    <name evidence="11" type="ORF">ODALV1_LOCUS23789</name>
</gene>
<dbReference type="Proteomes" id="UP001642540">
    <property type="component" value="Unassembled WGS sequence"/>
</dbReference>
<dbReference type="Pfam" id="PF22924">
    <property type="entry name" value="ACOX_C_alpha1"/>
    <property type="match status" value="1"/>
</dbReference>
<feature type="domain" description="Acyl-CoA oxidase/dehydrogenase middle" evidence="9">
    <location>
        <begin position="147"/>
        <end position="256"/>
    </location>
</feature>
<dbReference type="EMBL" id="CAXLJM020000083">
    <property type="protein sequence ID" value="CAL8130574.1"/>
    <property type="molecule type" value="Genomic_DNA"/>
</dbReference>
<keyword evidence="5 7" id="KW-0274">FAD</keyword>
<evidence type="ECO:0000259" key="8">
    <source>
        <dbReference type="Pfam" id="PF01756"/>
    </source>
</evidence>
<keyword evidence="12" id="KW-1185">Reference proteome</keyword>
<evidence type="ECO:0000256" key="4">
    <source>
        <dbReference type="ARBA" id="ARBA00022630"/>
    </source>
</evidence>
<dbReference type="Gene3D" id="1.20.140.10">
    <property type="entry name" value="Butyryl-CoA Dehydrogenase, subunit A, domain 3"/>
    <property type="match status" value="2"/>
</dbReference>
<evidence type="ECO:0000256" key="6">
    <source>
        <dbReference type="ARBA" id="ARBA00023002"/>
    </source>
</evidence>
<evidence type="ECO:0000256" key="2">
    <source>
        <dbReference type="ARBA" id="ARBA00005189"/>
    </source>
</evidence>
<evidence type="ECO:0000256" key="5">
    <source>
        <dbReference type="ARBA" id="ARBA00022827"/>
    </source>
</evidence>
<evidence type="ECO:0000313" key="11">
    <source>
        <dbReference type="EMBL" id="CAL8130574.1"/>
    </source>
</evidence>
<evidence type="ECO:0000259" key="9">
    <source>
        <dbReference type="Pfam" id="PF02770"/>
    </source>
</evidence>
<dbReference type="SUPFAM" id="SSF56645">
    <property type="entry name" value="Acyl-CoA dehydrogenase NM domain-like"/>
    <property type="match status" value="1"/>
</dbReference>
<dbReference type="InterPro" id="IPR036250">
    <property type="entry name" value="AcylCo_DH-like_C"/>
</dbReference>
<dbReference type="InterPro" id="IPR009100">
    <property type="entry name" value="AcylCoA_DH/oxidase_NM_dom_sf"/>
</dbReference>
<sequence length="704" mass="79655">MEQEILQDLPPGPLDEYRKQASFDWKRMALVIEDEKILKFKHKVWKTLENDPLFAHSEENLSLEDERKLAMERILRIRDYDFLPEADAIGDSRLMNALQTALGQYDWSIAVKMWVMYEFFINAIRGMGTGKHYEYIEKCYANEVFGCVALTEIAHGTNTRGMRTTATFNPEDQTFILHTPDFEAAKAWSGGLGKTATHAFVYAQLYTPDAKCHGLHCFVVPVRNPKTYAAYPGVRVGDMGHKCGLNGVDNGFMMFDHYAISRDCLLNKNGDVTKDGRYVTPFKDPSKRFGASLGNLSAGRVGVISMTIGHLCTVLPIAIRYSAARRQFGGNSEANNESPSTITKELPVIEYQLQQWRLFPYVAATYVFKAFSDTFWDEFVIFLISRYTGGDEKLDMAMAGYEIHAITSSAKPLMSYITRDAIQECREACGGHGYLKAAGIGRLRNDNDSNITYEGENAVLMQQTSNWLLGIYEEYLKTPKQVSSTTPFGTLSFFKEMSSMNRKSFVSPKTESEIMTPEFLLTSYKWMVCWLLKVTFQKLNVKLQCGTDGFTAKNESQAYFARSLSLAFIEHYILEKFWMKLCSREGTDINDSNICAVLRKLFLLYGLWSLEKHLGTLYMSTYFRGEECGILLREGVLKLCKELKSEAVGLVDAIAPPDFVLNSVLGVADGKVYQHLEVAMSQNPGCFEKPSWWKEAATTLKSKL</sequence>
<dbReference type="InterPro" id="IPR012258">
    <property type="entry name" value="Acyl-CoA_oxidase"/>
</dbReference>
<proteinExistence type="inferred from homology"/>
<dbReference type="InterPro" id="IPR055060">
    <property type="entry name" value="ACOX_C_alpha1"/>
</dbReference>
<dbReference type="Pfam" id="PF01756">
    <property type="entry name" value="ACOX"/>
    <property type="match status" value="1"/>
</dbReference>
<protein>
    <recommendedName>
        <fullName evidence="7">Acyl-coenzyme A oxidase</fullName>
    </recommendedName>
</protein>
<dbReference type="InterPro" id="IPR006091">
    <property type="entry name" value="Acyl-CoA_Oxase/DH_mid-dom"/>
</dbReference>
<dbReference type="PIRSF" id="PIRSF000168">
    <property type="entry name" value="Acyl-CoA_oxidase"/>
    <property type="match status" value="1"/>
</dbReference>
<keyword evidence="6" id="KW-0560">Oxidoreductase</keyword>
<dbReference type="InterPro" id="IPR002655">
    <property type="entry name" value="Acyl-CoA_oxidase_C"/>
</dbReference>
<dbReference type="Pfam" id="PF02770">
    <property type="entry name" value="Acyl-CoA_dh_M"/>
    <property type="match status" value="1"/>
</dbReference>
<accession>A0ABP1RM37</accession>
<evidence type="ECO:0000313" key="12">
    <source>
        <dbReference type="Proteomes" id="UP001642540"/>
    </source>
</evidence>
<dbReference type="SUPFAM" id="SSF47203">
    <property type="entry name" value="Acyl-CoA dehydrogenase C-terminal domain-like"/>
    <property type="match status" value="2"/>
</dbReference>
<dbReference type="PANTHER" id="PTHR10909">
    <property type="entry name" value="ELECTRON TRANSPORT OXIDOREDUCTASE"/>
    <property type="match status" value="1"/>
</dbReference>
<reference evidence="11 12" key="1">
    <citation type="submission" date="2024-08" db="EMBL/GenBank/DDBJ databases">
        <authorList>
            <person name="Cucini C."/>
            <person name="Frati F."/>
        </authorList>
    </citation>
    <scope>NUCLEOTIDE SEQUENCE [LARGE SCALE GENOMIC DNA]</scope>
</reference>
<evidence type="ECO:0000256" key="1">
    <source>
        <dbReference type="ARBA" id="ARBA00001974"/>
    </source>
</evidence>
<comment type="cofactor">
    <cofactor evidence="1">
        <name>FAD</name>
        <dbReference type="ChEBI" id="CHEBI:57692"/>
    </cofactor>
</comment>
<dbReference type="PANTHER" id="PTHR10909:SF390">
    <property type="entry name" value="PEROXISOMAL ACYL-COENZYME A OXIDASE 3"/>
    <property type="match status" value="1"/>
</dbReference>
<feature type="domain" description="Acyl-CoA oxidase C-alpha1" evidence="10">
    <location>
        <begin position="294"/>
        <end position="469"/>
    </location>
</feature>
<comment type="caution">
    <text evidence="11">The sequence shown here is derived from an EMBL/GenBank/DDBJ whole genome shotgun (WGS) entry which is preliminary data.</text>
</comment>
<comment type="pathway">
    <text evidence="2">Lipid metabolism.</text>
</comment>